<dbReference type="PANTHER" id="PTHR33376:SF7">
    <property type="entry name" value="C4-DICARBOXYLATE-BINDING PROTEIN DCTB"/>
    <property type="match status" value="1"/>
</dbReference>
<evidence type="ECO:0000256" key="3">
    <source>
        <dbReference type="ARBA" id="ARBA00022729"/>
    </source>
</evidence>
<accession>A0A9D6L6Y3</accession>
<gene>
    <name evidence="5" type="primary">dctP</name>
    <name evidence="5" type="ORF">HY076_00580</name>
</gene>
<dbReference type="Proteomes" id="UP000807850">
    <property type="component" value="Unassembled WGS sequence"/>
</dbReference>
<dbReference type="EMBL" id="JACQAY010000022">
    <property type="protein sequence ID" value="MBI3538755.1"/>
    <property type="molecule type" value="Genomic_DNA"/>
</dbReference>
<evidence type="ECO:0000313" key="6">
    <source>
        <dbReference type="Proteomes" id="UP000807850"/>
    </source>
</evidence>
<evidence type="ECO:0000256" key="1">
    <source>
        <dbReference type="ARBA" id="ARBA00009023"/>
    </source>
</evidence>
<dbReference type="InterPro" id="IPR038404">
    <property type="entry name" value="TRAP_DctP_sf"/>
</dbReference>
<keyword evidence="2" id="KW-0813">Transport</keyword>
<dbReference type="CDD" id="cd13670">
    <property type="entry name" value="PBP2_TRAP_Tp0957_like"/>
    <property type="match status" value="1"/>
</dbReference>
<reference evidence="5" key="1">
    <citation type="submission" date="2020-07" db="EMBL/GenBank/DDBJ databases">
        <title>Huge and variable diversity of episymbiotic CPR bacteria and DPANN archaea in groundwater ecosystems.</title>
        <authorList>
            <person name="He C.Y."/>
            <person name="Keren R."/>
            <person name="Whittaker M."/>
            <person name="Farag I.F."/>
            <person name="Doudna J."/>
            <person name="Cate J.H.D."/>
            <person name="Banfield J.F."/>
        </authorList>
    </citation>
    <scope>NUCLEOTIDE SEQUENCE</scope>
    <source>
        <strain evidence="5">NC_groundwater_928_Pr1_S-0.2um_72_17</strain>
    </source>
</reference>
<sequence>MRPKWNVVAVLALMSALVLMPSPAATQAPVVIKLATLVPEGSVWDKAMREMGAEWSQATGGRVQLRVYPGGVAGDEPDVVRKMRIGQLQAGAITSAGLSDIDPAFNVFGIPMFFDAYPELYAVLDKMEPTLKKRLEDKGFVLLNWGHGGWVYFFTKQPVRTVAELRKLKLFSWAGDDKMTQLWKTNGFTPVALAATDILTGLQTGMIEAYPTTPLLALTLQWYQKTPYMAGVGMAPLVGGLVITRSAWEKISEPDRAKILTACAKLERRLKAGVPAQDSSAVNEMKQRGLKVVAIDAATVVEWRATAEHFASEMRGTMIPPDILDAATRERNAFRQRSGK</sequence>
<comment type="caution">
    <text evidence="5">The sequence shown here is derived from an EMBL/GenBank/DDBJ whole genome shotgun (WGS) entry which is preliminary data.</text>
</comment>
<dbReference type="Gene3D" id="3.40.190.170">
    <property type="entry name" value="Bacterial extracellular solute-binding protein, family 7"/>
    <property type="match status" value="1"/>
</dbReference>
<keyword evidence="3 4" id="KW-0732">Signal</keyword>
<organism evidence="5 6">
    <name type="scientific">Eiseniibacteriota bacterium</name>
    <dbReference type="NCBI Taxonomy" id="2212470"/>
    <lineage>
        <taxon>Bacteria</taxon>
        <taxon>Candidatus Eiseniibacteriota</taxon>
    </lineage>
</organism>
<feature type="chain" id="PRO_5038781474" evidence="4">
    <location>
        <begin position="25"/>
        <end position="340"/>
    </location>
</feature>
<dbReference type="Pfam" id="PF03480">
    <property type="entry name" value="DctP"/>
    <property type="match status" value="1"/>
</dbReference>
<dbReference type="PANTHER" id="PTHR33376">
    <property type="match status" value="1"/>
</dbReference>
<proteinExistence type="inferred from homology"/>
<name>A0A9D6L6Y3_UNCEI</name>
<dbReference type="NCBIfam" id="NF037995">
    <property type="entry name" value="TRAP_S1"/>
    <property type="match status" value="1"/>
</dbReference>
<evidence type="ECO:0000313" key="5">
    <source>
        <dbReference type="EMBL" id="MBI3538755.1"/>
    </source>
</evidence>
<dbReference type="AlphaFoldDB" id="A0A9D6L6Y3"/>
<protein>
    <submittedName>
        <fullName evidence="5">TRAP transporter substrate-binding protein DctP</fullName>
    </submittedName>
</protein>
<feature type="signal peptide" evidence="4">
    <location>
        <begin position="1"/>
        <end position="24"/>
    </location>
</feature>
<dbReference type="GO" id="GO:0055085">
    <property type="term" value="P:transmembrane transport"/>
    <property type="evidence" value="ECO:0007669"/>
    <property type="project" value="InterPro"/>
</dbReference>
<dbReference type="InterPro" id="IPR018389">
    <property type="entry name" value="DctP_fam"/>
</dbReference>
<evidence type="ECO:0000256" key="4">
    <source>
        <dbReference type="SAM" id="SignalP"/>
    </source>
</evidence>
<evidence type="ECO:0000256" key="2">
    <source>
        <dbReference type="ARBA" id="ARBA00022448"/>
    </source>
</evidence>
<comment type="similarity">
    <text evidence="1">Belongs to the bacterial solute-binding protein 7 family.</text>
</comment>